<evidence type="ECO:0000313" key="1">
    <source>
        <dbReference type="EMBL" id="CAJ0804346.1"/>
    </source>
</evidence>
<dbReference type="AlphaFoldDB" id="A0ABC8QKU7"/>
<organism evidence="1 2">
    <name type="scientific">Ralstonia holmesii</name>
    <dbReference type="NCBI Taxonomy" id="3058602"/>
    <lineage>
        <taxon>Bacteria</taxon>
        <taxon>Pseudomonadati</taxon>
        <taxon>Pseudomonadota</taxon>
        <taxon>Betaproteobacteria</taxon>
        <taxon>Burkholderiales</taxon>
        <taxon>Burkholderiaceae</taxon>
        <taxon>Ralstonia</taxon>
    </lineage>
</organism>
<proteinExistence type="predicted"/>
<name>A0ABC8QKU7_9RALS</name>
<keyword evidence="2" id="KW-1185">Reference proteome</keyword>
<dbReference type="EMBL" id="CATZAT010000014">
    <property type="protein sequence ID" value="CAJ0804346.1"/>
    <property type="molecule type" value="Genomic_DNA"/>
</dbReference>
<protein>
    <submittedName>
        <fullName evidence="1">Uncharacterized protein</fullName>
    </submittedName>
</protein>
<evidence type="ECO:0000313" key="2">
    <source>
        <dbReference type="Proteomes" id="UP001189663"/>
    </source>
</evidence>
<comment type="caution">
    <text evidence="1">The sequence shown here is derived from an EMBL/GenBank/DDBJ whole genome shotgun (WGS) entry which is preliminary data.</text>
</comment>
<dbReference type="Proteomes" id="UP001189663">
    <property type="component" value="Unassembled WGS sequence"/>
</dbReference>
<sequence length="92" mass="10611">MQLEIIAAIETFEAWNQPWTFLEAVKAWPTLIAADRTTLQQIWIEACDARHWQHADNGQNAAAADLALQERFPWLPDHARAKLVRAASFEWK</sequence>
<reference evidence="1 2" key="1">
    <citation type="submission" date="2023-07" db="EMBL/GenBank/DDBJ databases">
        <authorList>
            <person name="Peeters C."/>
        </authorList>
    </citation>
    <scope>NUCLEOTIDE SEQUENCE [LARGE SCALE GENOMIC DNA]</scope>
    <source>
        <strain evidence="1 2">LMG 18096</strain>
    </source>
</reference>
<accession>A0ABC8QKU7</accession>
<gene>
    <name evidence="1" type="ORF">LMG18096_04436</name>
</gene>